<evidence type="ECO:0000256" key="1">
    <source>
        <dbReference type="SAM" id="MobiDB-lite"/>
    </source>
</evidence>
<protein>
    <submittedName>
        <fullName evidence="2">Uncharacterized protein</fullName>
    </submittedName>
</protein>
<evidence type="ECO:0000313" key="2">
    <source>
        <dbReference type="EMBL" id="KZL82925.1"/>
    </source>
</evidence>
<feature type="compositionally biased region" description="Basic and acidic residues" evidence="1">
    <location>
        <begin position="223"/>
        <end position="249"/>
    </location>
</feature>
<name>A0A161W701_COLIC</name>
<accession>A0A161W701</accession>
<evidence type="ECO:0000313" key="3">
    <source>
        <dbReference type="Proteomes" id="UP000076584"/>
    </source>
</evidence>
<dbReference type="Proteomes" id="UP000076584">
    <property type="component" value="Unassembled WGS sequence"/>
</dbReference>
<proteinExistence type="predicted"/>
<keyword evidence="3" id="KW-1185">Reference proteome</keyword>
<organism evidence="2 3">
    <name type="scientific">Colletotrichum incanum</name>
    <name type="common">Soybean anthracnose fungus</name>
    <dbReference type="NCBI Taxonomy" id="1573173"/>
    <lineage>
        <taxon>Eukaryota</taxon>
        <taxon>Fungi</taxon>
        <taxon>Dikarya</taxon>
        <taxon>Ascomycota</taxon>
        <taxon>Pezizomycotina</taxon>
        <taxon>Sordariomycetes</taxon>
        <taxon>Hypocreomycetidae</taxon>
        <taxon>Glomerellales</taxon>
        <taxon>Glomerellaceae</taxon>
        <taxon>Colletotrichum</taxon>
        <taxon>Colletotrichum spaethianum species complex</taxon>
    </lineage>
</organism>
<reference evidence="2 3" key="1">
    <citation type="submission" date="2015-06" db="EMBL/GenBank/DDBJ databases">
        <title>Survival trade-offs in plant roots during colonization by closely related pathogenic and mutualistic fungi.</title>
        <authorList>
            <person name="Hacquard S."/>
            <person name="Kracher B."/>
            <person name="Hiruma K."/>
            <person name="Weinman A."/>
            <person name="Muench P."/>
            <person name="Garrido Oter R."/>
            <person name="Ver Loren van Themaat E."/>
            <person name="Dallerey J.-F."/>
            <person name="Damm U."/>
            <person name="Henrissat B."/>
            <person name="Lespinet O."/>
            <person name="Thon M."/>
            <person name="Kemen E."/>
            <person name="McHardy A.C."/>
            <person name="Schulze-Lefert P."/>
            <person name="O'Connell R.J."/>
        </authorList>
    </citation>
    <scope>NUCLEOTIDE SEQUENCE [LARGE SCALE GENOMIC DNA]</scope>
    <source>
        <strain evidence="2 3">MAFF 238704</strain>
    </source>
</reference>
<feature type="compositionally biased region" description="Polar residues" evidence="1">
    <location>
        <begin position="253"/>
        <end position="266"/>
    </location>
</feature>
<dbReference type="EMBL" id="LFIW01001251">
    <property type="protein sequence ID" value="KZL82925.1"/>
    <property type="molecule type" value="Genomic_DNA"/>
</dbReference>
<feature type="region of interest" description="Disordered" evidence="1">
    <location>
        <begin position="148"/>
        <end position="266"/>
    </location>
</feature>
<sequence>MDDHDVAAEIDPEMAAFMGFASFGTQPAAKKRKYNHRTDAVSSAFAGHSSARAPVVAATGANQTALAARAPRAPSTETPAAPPTNTDEIALDDDDDHVADGSAAAVTAEGEREDQDPEEGGARIYSDPTIAPALAHAQSLIDELSTRGGVAASGVSGPPEGTPAPQAQGISLPPSSALPRRPDASWGKEMGSAPTAMPTRELPEQAAGHQPRGRQGYQQQQRNDGKPWWEGYYDHASNENPWERLEKKAGVQSRGTWVSRGQAQTA</sequence>
<dbReference type="AlphaFoldDB" id="A0A161W701"/>
<feature type="compositionally biased region" description="Low complexity" evidence="1">
    <location>
        <begin position="208"/>
        <end position="222"/>
    </location>
</feature>
<gene>
    <name evidence="2" type="ORF">CI238_12332</name>
</gene>
<comment type="caution">
    <text evidence="2">The sequence shown here is derived from an EMBL/GenBank/DDBJ whole genome shotgun (WGS) entry which is preliminary data.</text>
</comment>
<feature type="compositionally biased region" description="Low complexity" evidence="1">
    <location>
        <begin position="57"/>
        <end position="88"/>
    </location>
</feature>
<feature type="region of interest" description="Disordered" evidence="1">
    <location>
        <begin position="45"/>
        <end position="130"/>
    </location>
</feature>